<evidence type="ECO:0000313" key="1">
    <source>
        <dbReference type="EMBL" id="TNN33131.1"/>
    </source>
</evidence>
<sequence>MEESVIKHLNIILGLEGILEKMLNQEAVFFLVSGADTMGRLAYYGMEAAGGRAIVNYFWTINGKEPITSDVWLRGHELAGHQDGVLIDL</sequence>
<comment type="caution">
    <text evidence="1">The sequence shown here is derived from an EMBL/GenBank/DDBJ whole genome shotgun (WGS) entry which is preliminary data.</text>
</comment>
<gene>
    <name evidence="1" type="ORF">EYF80_056706</name>
</gene>
<evidence type="ECO:0000313" key="2">
    <source>
        <dbReference type="Proteomes" id="UP000314294"/>
    </source>
</evidence>
<reference evidence="1 2" key="1">
    <citation type="submission" date="2019-03" db="EMBL/GenBank/DDBJ databases">
        <title>First draft genome of Liparis tanakae, snailfish: a comprehensive survey of snailfish specific genes.</title>
        <authorList>
            <person name="Kim W."/>
            <person name="Song I."/>
            <person name="Jeong J.-H."/>
            <person name="Kim D."/>
            <person name="Kim S."/>
            <person name="Ryu S."/>
            <person name="Song J.Y."/>
            <person name="Lee S.K."/>
        </authorList>
    </citation>
    <scope>NUCLEOTIDE SEQUENCE [LARGE SCALE GENOMIC DNA]</scope>
    <source>
        <tissue evidence="1">Muscle</tissue>
    </source>
</reference>
<dbReference type="AlphaFoldDB" id="A0A4Z2EX25"/>
<accession>A0A4Z2EX25</accession>
<keyword evidence="2" id="KW-1185">Reference proteome</keyword>
<dbReference type="Proteomes" id="UP000314294">
    <property type="component" value="Unassembled WGS sequence"/>
</dbReference>
<dbReference type="EMBL" id="SRLO01002349">
    <property type="protein sequence ID" value="TNN33131.1"/>
    <property type="molecule type" value="Genomic_DNA"/>
</dbReference>
<protein>
    <submittedName>
        <fullName evidence="1">Uncharacterized protein</fullName>
    </submittedName>
</protein>
<organism evidence="1 2">
    <name type="scientific">Liparis tanakae</name>
    <name type="common">Tanaka's snailfish</name>
    <dbReference type="NCBI Taxonomy" id="230148"/>
    <lineage>
        <taxon>Eukaryota</taxon>
        <taxon>Metazoa</taxon>
        <taxon>Chordata</taxon>
        <taxon>Craniata</taxon>
        <taxon>Vertebrata</taxon>
        <taxon>Euteleostomi</taxon>
        <taxon>Actinopterygii</taxon>
        <taxon>Neopterygii</taxon>
        <taxon>Teleostei</taxon>
        <taxon>Neoteleostei</taxon>
        <taxon>Acanthomorphata</taxon>
        <taxon>Eupercaria</taxon>
        <taxon>Perciformes</taxon>
        <taxon>Cottioidei</taxon>
        <taxon>Cottales</taxon>
        <taxon>Liparidae</taxon>
        <taxon>Liparis</taxon>
    </lineage>
</organism>
<proteinExistence type="predicted"/>
<name>A0A4Z2EX25_9TELE</name>